<feature type="domain" description="Chitin-binding type-3" evidence="4">
    <location>
        <begin position="152"/>
        <end position="196"/>
    </location>
</feature>
<evidence type="ECO:0000259" key="4">
    <source>
        <dbReference type="SMART" id="SM00495"/>
    </source>
</evidence>
<feature type="chain" id="PRO_5046643727" description="Chitin-binding type-3 domain-containing protein" evidence="3">
    <location>
        <begin position="20"/>
        <end position="331"/>
    </location>
</feature>
<keyword evidence="6" id="KW-1185">Reference proteome</keyword>
<evidence type="ECO:0000313" key="6">
    <source>
        <dbReference type="Proteomes" id="UP001061302"/>
    </source>
</evidence>
<dbReference type="SUPFAM" id="SSF51055">
    <property type="entry name" value="Carbohydrate binding domain"/>
    <property type="match status" value="2"/>
</dbReference>
<dbReference type="InterPro" id="IPR003610">
    <property type="entry name" value="CBM5/12"/>
</dbReference>
<evidence type="ECO:0000256" key="1">
    <source>
        <dbReference type="ARBA" id="ARBA00022801"/>
    </source>
</evidence>
<dbReference type="EMBL" id="CP106753">
    <property type="protein sequence ID" value="UXY15452.1"/>
    <property type="molecule type" value="Genomic_DNA"/>
</dbReference>
<name>A0ABY6DN65_9NEIS</name>
<proteinExistence type="predicted"/>
<dbReference type="Gene3D" id="2.10.10.20">
    <property type="entry name" value="Carbohydrate-binding module superfamily 5/12"/>
    <property type="match status" value="2"/>
</dbReference>
<dbReference type="RefSeq" id="WP_263124861.1">
    <property type="nucleotide sequence ID" value="NZ_CP106753.1"/>
</dbReference>
<gene>
    <name evidence="5" type="ORF">N8I74_00100</name>
</gene>
<evidence type="ECO:0000256" key="2">
    <source>
        <dbReference type="SAM" id="MobiDB-lite"/>
    </source>
</evidence>
<organism evidence="5 6">
    <name type="scientific">Chitiniphilus purpureus</name>
    <dbReference type="NCBI Taxonomy" id="2981137"/>
    <lineage>
        <taxon>Bacteria</taxon>
        <taxon>Pseudomonadati</taxon>
        <taxon>Pseudomonadota</taxon>
        <taxon>Betaproteobacteria</taxon>
        <taxon>Neisseriales</taxon>
        <taxon>Chitinibacteraceae</taxon>
        <taxon>Chitiniphilus</taxon>
    </lineage>
</organism>
<feature type="domain" description="Chitin-binding type-3" evidence="4">
    <location>
        <begin position="104"/>
        <end position="147"/>
    </location>
</feature>
<dbReference type="Proteomes" id="UP001061302">
    <property type="component" value="Chromosome"/>
</dbReference>
<dbReference type="SMART" id="SM00495">
    <property type="entry name" value="ChtBD3"/>
    <property type="match status" value="2"/>
</dbReference>
<evidence type="ECO:0000256" key="3">
    <source>
        <dbReference type="SAM" id="SignalP"/>
    </source>
</evidence>
<dbReference type="CDD" id="cd12215">
    <property type="entry name" value="ChiC_BD"/>
    <property type="match status" value="2"/>
</dbReference>
<sequence length="331" mass="36499">MNLKLLGALFLGFAATAAATCVPPPPDPFYTGYHARLPLRTPEDAKLPLRRPLTDSGRDYSCPMPFEIRVAYRLYSYQPRAIVHALLDEQIAAAGWAVPDSLSAPPWDAGKIYQKGDRASSSGLVYEAQWWTQGQQPGPLHGPWTVVWPDGIARWSATRAYQADDRAIFDDAVWQARWWTQGEAPDDTLQGAWIRTADPVPPPASLPSRYSARLQWQGTNLEVSLQSIAGGTTAIPAYVEVREQGQVLGRLTRFEVPSECSANTCRPAEYWRTQGTFARVNPDPQAWISIWACNSPDLCRPAEATHPTFGETTIGNPSQPMPYEGGAALLH</sequence>
<dbReference type="InterPro" id="IPR036573">
    <property type="entry name" value="CBM_sf_5/12"/>
</dbReference>
<protein>
    <recommendedName>
        <fullName evidence="4">Chitin-binding type-3 domain-containing protein</fullName>
    </recommendedName>
</protein>
<evidence type="ECO:0000313" key="5">
    <source>
        <dbReference type="EMBL" id="UXY15452.1"/>
    </source>
</evidence>
<dbReference type="Pfam" id="PF02839">
    <property type="entry name" value="CBM_5_12"/>
    <property type="match status" value="2"/>
</dbReference>
<feature type="region of interest" description="Disordered" evidence="2">
    <location>
        <begin position="309"/>
        <end position="331"/>
    </location>
</feature>
<keyword evidence="1" id="KW-0378">Hydrolase</keyword>
<feature type="signal peptide" evidence="3">
    <location>
        <begin position="1"/>
        <end position="19"/>
    </location>
</feature>
<accession>A0ABY6DN65</accession>
<reference evidence="5" key="1">
    <citation type="submission" date="2022-10" db="EMBL/GenBank/DDBJ databases">
        <title>Chitiniphilus purpureus sp. nov., a novel chitin-degrading bacterium isolated from crawfish pond sediment.</title>
        <authorList>
            <person name="Li K."/>
        </authorList>
    </citation>
    <scope>NUCLEOTIDE SEQUENCE</scope>
    <source>
        <strain evidence="5">CD1</strain>
    </source>
</reference>
<keyword evidence="3" id="KW-0732">Signal</keyword>